<keyword evidence="3" id="KW-1185">Reference proteome</keyword>
<reference evidence="2 3" key="1">
    <citation type="submission" date="2015-08" db="EMBL/GenBank/DDBJ databases">
        <title>Next Generation Sequencing and Analysis of the Genome of Puccinia sorghi L Schw, the Causal Agent of Maize Common Rust.</title>
        <authorList>
            <person name="Rochi L."/>
            <person name="Burguener G."/>
            <person name="Darino M."/>
            <person name="Turjanski A."/>
            <person name="Kreff E."/>
            <person name="Dieguez M.J."/>
            <person name="Sacco F."/>
        </authorList>
    </citation>
    <scope>NUCLEOTIDE SEQUENCE [LARGE SCALE GENOMIC DNA]</scope>
    <source>
        <strain evidence="2 3">RO10H11247</strain>
    </source>
</reference>
<gene>
    <name evidence="2" type="ORF">VP01_1061g3</name>
</gene>
<evidence type="ECO:0008006" key="4">
    <source>
        <dbReference type="Google" id="ProtNLM"/>
    </source>
</evidence>
<dbReference type="Proteomes" id="UP000037035">
    <property type="component" value="Unassembled WGS sequence"/>
</dbReference>
<evidence type="ECO:0000313" key="3">
    <source>
        <dbReference type="Proteomes" id="UP000037035"/>
    </source>
</evidence>
<protein>
    <recommendedName>
        <fullName evidence="4">No apical meristem-associated C-terminal domain-containing protein</fullName>
    </recommendedName>
</protein>
<organism evidence="2 3">
    <name type="scientific">Puccinia sorghi</name>
    <dbReference type="NCBI Taxonomy" id="27349"/>
    <lineage>
        <taxon>Eukaryota</taxon>
        <taxon>Fungi</taxon>
        <taxon>Dikarya</taxon>
        <taxon>Basidiomycota</taxon>
        <taxon>Pucciniomycotina</taxon>
        <taxon>Pucciniomycetes</taxon>
        <taxon>Pucciniales</taxon>
        <taxon>Pucciniaceae</taxon>
        <taxon>Puccinia</taxon>
    </lineage>
</organism>
<sequence>MNYGTQHQLQGKWEPLPREKKNDLEVRKHGLEEKNLVVKEEHQQSEIKMNNLKILCKLNEINHKAACEVILLMKERIINNWKNCYT</sequence>
<evidence type="ECO:0000313" key="2">
    <source>
        <dbReference type="EMBL" id="KNZ64139.1"/>
    </source>
</evidence>
<dbReference type="AlphaFoldDB" id="A0A0L6VTV1"/>
<proteinExistence type="predicted"/>
<dbReference type="EMBL" id="LAVV01000688">
    <property type="protein sequence ID" value="KNZ64139.1"/>
    <property type="molecule type" value="Genomic_DNA"/>
</dbReference>
<feature type="region of interest" description="Disordered" evidence="1">
    <location>
        <begin position="1"/>
        <end position="20"/>
    </location>
</feature>
<comment type="caution">
    <text evidence="2">The sequence shown here is derived from an EMBL/GenBank/DDBJ whole genome shotgun (WGS) entry which is preliminary data.</text>
</comment>
<dbReference type="VEuPathDB" id="FungiDB:VP01_1061g3"/>
<name>A0A0L6VTV1_9BASI</name>
<evidence type="ECO:0000256" key="1">
    <source>
        <dbReference type="SAM" id="MobiDB-lite"/>
    </source>
</evidence>
<accession>A0A0L6VTV1</accession>